<dbReference type="Proteomes" id="UP001428341">
    <property type="component" value="Unassembled WGS sequence"/>
</dbReference>
<keyword evidence="2" id="KW-1185">Reference proteome</keyword>
<gene>
    <name evidence="1" type="ORF">WN944_023885</name>
</gene>
<proteinExistence type="predicted"/>
<evidence type="ECO:0000313" key="1">
    <source>
        <dbReference type="EMBL" id="KAK9180750.1"/>
    </source>
</evidence>
<accession>A0AAP0LT74</accession>
<dbReference type="EMBL" id="JBCGBO010000024">
    <property type="protein sequence ID" value="KAK9180750.1"/>
    <property type="molecule type" value="Genomic_DNA"/>
</dbReference>
<organism evidence="1 2">
    <name type="scientific">Citrus x changshan-huyou</name>
    <dbReference type="NCBI Taxonomy" id="2935761"/>
    <lineage>
        <taxon>Eukaryota</taxon>
        <taxon>Viridiplantae</taxon>
        <taxon>Streptophyta</taxon>
        <taxon>Embryophyta</taxon>
        <taxon>Tracheophyta</taxon>
        <taxon>Spermatophyta</taxon>
        <taxon>Magnoliopsida</taxon>
        <taxon>eudicotyledons</taxon>
        <taxon>Gunneridae</taxon>
        <taxon>Pentapetalae</taxon>
        <taxon>rosids</taxon>
        <taxon>malvids</taxon>
        <taxon>Sapindales</taxon>
        <taxon>Rutaceae</taxon>
        <taxon>Aurantioideae</taxon>
        <taxon>Citrus</taxon>
    </lineage>
</organism>
<protein>
    <submittedName>
        <fullName evidence="1">Uncharacterized protein</fullName>
    </submittedName>
</protein>
<evidence type="ECO:0000313" key="2">
    <source>
        <dbReference type="Proteomes" id="UP001428341"/>
    </source>
</evidence>
<reference evidence="1 2" key="1">
    <citation type="submission" date="2024-05" db="EMBL/GenBank/DDBJ databases">
        <title>Haplotype-resolved chromosome-level genome assembly of Huyou (Citrus changshanensis).</title>
        <authorList>
            <person name="Miao C."/>
            <person name="Chen W."/>
            <person name="Wu Y."/>
            <person name="Wang L."/>
            <person name="Zhao S."/>
            <person name="Grierson D."/>
            <person name="Xu C."/>
            <person name="Chen K."/>
        </authorList>
    </citation>
    <scope>NUCLEOTIDE SEQUENCE [LARGE SCALE GENOMIC DNA]</scope>
    <source>
        <strain evidence="1">01-14</strain>
        <tissue evidence="1">Leaf</tissue>
    </source>
</reference>
<comment type="caution">
    <text evidence="1">The sequence shown here is derived from an EMBL/GenBank/DDBJ whole genome shotgun (WGS) entry which is preliminary data.</text>
</comment>
<sequence length="84" mass="9618">MRPRRVPLLGLLHVTEESRFIMRKGFAQAVSIVVGSTAITTAAAPLSQPRWWFRSTTILISEKDYLMKDEITSKRSCQRHFGIK</sequence>
<name>A0AAP0LT74_9ROSI</name>
<dbReference type="AlphaFoldDB" id="A0AAP0LT74"/>